<gene>
    <name evidence="2" type="ORF">SAMN04488559_11629</name>
</gene>
<protein>
    <submittedName>
        <fullName evidence="2">Lysophospholipase, alpha-beta hydrolase superfamily</fullName>
    </submittedName>
</protein>
<dbReference type="GO" id="GO:0016787">
    <property type="term" value="F:hydrolase activity"/>
    <property type="evidence" value="ECO:0007669"/>
    <property type="project" value="UniProtKB-KW"/>
</dbReference>
<dbReference type="AlphaFoldDB" id="A0A1H9TTY8"/>
<evidence type="ECO:0000313" key="3">
    <source>
        <dbReference type="Proteomes" id="UP000198948"/>
    </source>
</evidence>
<keyword evidence="3" id="KW-1185">Reference proteome</keyword>
<dbReference type="Pfam" id="PF12146">
    <property type="entry name" value="Hydrolase_4"/>
    <property type="match status" value="1"/>
</dbReference>
<dbReference type="Proteomes" id="UP000198948">
    <property type="component" value="Unassembled WGS sequence"/>
</dbReference>
<keyword evidence="2" id="KW-0378">Hydrolase</keyword>
<feature type="domain" description="Serine aminopeptidase S33" evidence="1">
    <location>
        <begin position="28"/>
        <end position="292"/>
    </location>
</feature>
<organism evidence="2 3">
    <name type="scientific">Isobaculum melis</name>
    <dbReference type="NCBI Taxonomy" id="142588"/>
    <lineage>
        <taxon>Bacteria</taxon>
        <taxon>Bacillati</taxon>
        <taxon>Bacillota</taxon>
        <taxon>Bacilli</taxon>
        <taxon>Lactobacillales</taxon>
        <taxon>Carnobacteriaceae</taxon>
        <taxon>Isobaculum</taxon>
    </lineage>
</organism>
<dbReference type="InterPro" id="IPR022742">
    <property type="entry name" value="Hydrolase_4"/>
</dbReference>
<dbReference type="Gene3D" id="3.40.50.1820">
    <property type="entry name" value="alpha/beta hydrolase"/>
    <property type="match status" value="1"/>
</dbReference>
<dbReference type="EMBL" id="FOHA01000016">
    <property type="protein sequence ID" value="SES00442.1"/>
    <property type="molecule type" value="Genomic_DNA"/>
</dbReference>
<proteinExistence type="predicted"/>
<dbReference type="PANTHER" id="PTHR11614">
    <property type="entry name" value="PHOSPHOLIPASE-RELATED"/>
    <property type="match status" value="1"/>
</dbReference>
<evidence type="ECO:0000313" key="2">
    <source>
        <dbReference type="EMBL" id="SES00442.1"/>
    </source>
</evidence>
<sequence length="308" mass="34971">MTKKINLAYPSSNGIDEIAGTAWYPDTEPIAILQISHGMAEHIERYQDFSNFLNTLNILVIGNDHLGHGRSARSTDLYGYFSEEDAAQHVINDVKQLHDYFAQKHPNLPYFLLGHSMGSFIVRNYVQQFGEEHLTGTIFMGTSGPNPLGSVELQIVNALAHQNPMQTNPHVDKLAFGSFNKRCPEQRTGFDWLTRDTEVVDWFIEQEDTGFIFTNNGFKTLLTLQQNATKKGWTDRIPKALPVLVISGEADPVGQYGKGVLKVFKQLERAGLEDVTYVSYTNMRHEILMEIDKEQVYEDVSDWILKRT</sequence>
<dbReference type="SUPFAM" id="SSF53474">
    <property type="entry name" value="alpha/beta-Hydrolases"/>
    <property type="match status" value="1"/>
</dbReference>
<dbReference type="InterPro" id="IPR051044">
    <property type="entry name" value="MAG_DAG_Lipase"/>
</dbReference>
<reference evidence="2 3" key="1">
    <citation type="submission" date="2016-10" db="EMBL/GenBank/DDBJ databases">
        <authorList>
            <person name="de Groot N.N."/>
        </authorList>
    </citation>
    <scope>NUCLEOTIDE SEQUENCE [LARGE SCALE GENOMIC DNA]</scope>
    <source>
        <strain evidence="2 3">DSM 13760</strain>
    </source>
</reference>
<name>A0A1H9TTY8_9LACT</name>
<dbReference type="RefSeq" id="WP_245706274.1">
    <property type="nucleotide sequence ID" value="NZ_FOHA01000016.1"/>
</dbReference>
<dbReference type="InterPro" id="IPR029058">
    <property type="entry name" value="AB_hydrolase_fold"/>
</dbReference>
<evidence type="ECO:0000259" key="1">
    <source>
        <dbReference type="Pfam" id="PF12146"/>
    </source>
</evidence>
<accession>A0A1H9TTY8</accession>
<dbReference type="STRING" id="142588.SAMN04488559_11629"/>